<feature type="transmembrane region" description="Helical" evidence="1">
    <location>
        <begin position="12"/>
        <end position="30"/>
    </location>
</feature>
<dbReference type="InterPro" id="IPR031029">
    <property type="entry name" value="Lepto_8Cys"/>
</dbReference>
<gene>
    <name evidence="2" type="ORF">A0128_21570</name>
</gene>
<dbReference type="KEGG" id="laj:A0128_21570"/>
<protein>
    <recommendedName>
        <fullName evidence="4">Cys-rich protein</fullName>
    </recommendedName>
</protein>
<organism evidence="2 3">
    <name type="scientific">Leptospira tipperaryensis</name>
    <dbReference type="NCBI Taxonomy" id="2564040"/>
    <lineage>
        <taxon>Bacteria</taxon>
        <taxon>Pseudomonadati</taxon>
        <taxon>Spirochaetota</taxon>
        <taxon>Spirochaetia</taxon>
        <taxon>Leptospirales</taxon>
        <taxon>Leptospiraceae</taxon>
        <taxon>Leptospira</taxon>
    </lineage>
</organism>
<name>A0A1D7V444_9LEPT</name>
<dbReference type="AlphaFoldDB" id="A0A1D7V444"/>
<keyword evidence="3" id="KW-1185">Reference proteome</keyword>
<dbReference type="EMBL" id="CP015218">
    <property type="protein sequence ID" value="AOP36591.1"/>
    <property type="molecule type" value="Genomic_DNA"/>
</dbReference>
<evidence type="ECO:0000313" key="3">
    <source>
        <dbReference type="Proteomes" id="UP000094197"/>
    </source>
</evidence>
<proteinExistence type="predicted"/>
<sequence length="116" mass="13264">MNSTLRHIVRYAPVYVLLVLMFGVMFIKYGRSIQKNEFYSEESKEVCLTYCTKLTGCVSELFPGMVAKEQSSKIENSCLRGCRKHFDKMQVCLSGIETASCKSLTGCLETEIKKYY</sequence>
<dbReference type="RefSeq" id="WP_069609807.1">
    <property type="nucleotide sequence ID" value="NZ_CP015218.1"/>
</dbReference>
<evidence type="ECO:0000313" key="2">
    <source>
        <dbReference type="EMBL" id="AOP36591.1"/>
    </source>
</evidence>
<keyword evidence="1" id="KW-0472">Membrane</keyword>
<dbReference type="NCBIfam" id="TIGR04453">
    <property type="entry name" value="Lepto_8Cys"/>
    <property type="match status" value="1"/>
</dbReference>
<evidence type="ECO:0000256" key="1">
    <source>
        <dbReference type="SAM" id="Phobius"/>
    </source>
</evidence>
<dbReference type="OrthoDB" id="339414at2"/>
<keyword evidence="1" id="KW-0812">Transmembrane</keyword>
<reference evidence="2 3" key="1">
    <citation type="submission" date="2016-04" db="EMBL/GenBank/DDBJ databases">
        <title>Complete genome seqeunce of Leptospira alstonii serovar Room22.</title>
        <authorList>
            <person name="Nally J.E."/>
            <person name="Bayles D.O."/>
            <person name="Hurley D."/>
            <person name="Fanning S."/>
            <person name="McMahon B.J."/>
            <person name="Arent Z."/>
        </authorList>
    </citation>
    <scope>NUCLEOTIDE SEQUENCE [LARGE SCALE GENOMIC DNA]</scope>
    <source>
        <strain evidence="2 3">GWTS #1</strain>
    </source>
</reference>
<evidence type="ECO:0008006" key="4">
    <source>
        <dbReference type="Google" id="ProtNLM"/>
    </source>
</evidence>
<accession>A0A1D7V444</accession>
<keyword evidence="1" id="KW-1133">Transmembrane helix</keyword>
<dbReference type="Proteomes" id="UP000094197">
    <property type="component" value="Chromosome 2"/>
</dbReference>